<evidence type="ECO:0000313" key="5">
    <source>
        <dbReference type="Proteomes" id="UP000263957"/>
    </source>
</evidence>
<organism evidence="4 5">
    <name type="scientific">Hyphomonas atlantica</name>
    <dbReference type="NCBI Taxonomy" id="1280948"/>
    <lineage>
        <taxon>Bacteria</taxon>
        <taxon>Pseudomonadati</taxon>
        <taxon>Pseudomonadota</taxon>
        <taxon>Alphaproteobacteria</taxon>
        <taxon>Hyphomonadales</taxon>
        <taxon>Hyphomonadaceae</taxon>
        <taxon>Hyphomonas</taxon>
    </lineage>
</organism>
<evidence type="ECO:0000313" key="4">
    <source>
        <dbReference type="EMBL" id="HBQ49584.1"/>
    </source>
</evidence>
<dbReference type="Pfam" id="PF00759">
    <property type="entry name" value="Glyco_hydro_9"/>
    <property type="match status" value="1"/>
</dbReference>
<protein>
    <submittedName>
        <fullName evidence="4">Glycosyl hydrolase</fullName>
    </submittedName>
</protein>
<feature type="domain" description="Glycoside hydrolase family 9" evidence="3">
    <location>
        <begin position="1"/>
        <end position="84"/>
    </location>
</feature>
<proteinExistence type="predicted"/>
<gene>
    <name evidence="4" type="ORF">DD728_12025</name>
</gene>
<dbReference type="SUPFAM" id="SSF48208">
    <property type="entry name" value="Six-hairpin glycosidases"/>
    <property type="match status" value="1"/>
</dbReference>
<dbReference type="InterPro" id="IPR001701">
    <property type="entry name" value="Glyco_hydro_9"/>
</dbReference>
<keyword evidence="2" id="KW-0624">Polysaccharide degradation</keyword>
<dbReference type="Gene3D" id="1.50.10.10">
    <property type="match status" value="1"/>
</dbReference>
<dbReference type="EMBL" id="DOGS01000241">
    <property type="protein sequence ID" value="HBQ49584.1"/>
    <property type="molecule type" value="Genomic_DNA"/>
</dbReference>
<dbReference type="InterPro" id="IPR012341">
    <property type="entry name" value="6hp_glycosidase-like_sf"/>
</dbReference>
<dbReference type="InterPro" id="IPR008928">
    <property type="entry name" value="6-hairpin_glycosidase_sf"/>
</dbReference>
<evidence type="ECO:0000259" key="3">
    <source>
        <dbReference type="Pfam" id="PF00759"/>
    </source>
</evidence>
<comment type="caution">
    <text evidence="4">The sequence shown here is derived from an EMBL/GenBank/DDBJ whole genome shotgun (WGS) entry which is preliminary data.</text>
</comment>
<accession>A0A356W7D8</accession>
<dbReference type="Proteomes" id="UP000263957">
    <property type="component" value="Unassembled WGS sequence"/>
</dbReference>
<evidence type="ECO:0000256" key="2">
    <source>
        <dbReference type="ARBA" id="ARBA00023326"/>
    </source>
</evidence>
<feature type="non-terminal residue" evidence="4">
    <location>
        <position position="1"/>
    </location>
</feature>
<dbReference type="GO" id="GO:0000272">
    <property type="term" value="P:polysaccharide catabolic process"/>
    <property type="evidence" value="ECO:0007669"/>
    <property type="project" value="UniProtKB-KW"/>
</dbReference>
<reference evidence="4 5" key="1">
    <citation type="journal article" date="2018" name="Nat. Biotechnol.">
        <title>A standardized bacterial taxonomy based on genome phylogeny substantially revises the tree of life.</title>
        <authorList>
            <person name="Parks D.H."/>
            <person name="Chuvochina M."/>
            <person name="Waite D.W."/>
            <person name="Rinke C."/>
            <person name="Skarshewski A."/>
            <person name="Chaumeil P.A."/>
            <person name="Hugenholtz P."/>
        </authorList>
    </citation>
    <scope>NUCLEOTIDE SEQUENCE [LARGE SCALE GENOMIC DNA]</scope>
    <source>
        <strain evidence="4">UBA10378</strain>
    </source>
</reference>
<dbReference type="GO" id="GO:0004553">
    <property type="term" value="F:hydrolase activity, hydrolyzing O-glycosyl compounds"/>
    <property type="evidence" value="ECO:0007669"/>
    <property type="project" value="InterPro"/>
</dbReference>
<dbReference type="AlphaFoldDB" id="A0A356W7D8"/>
<keyword evidence="4" id="KW-0378">Hydrolase</keyword>
<evidence type="ECO:0000256" key="1">
    <source>
        <dbReference type="ARBA" id="ARBA00023277"/>
    </source>
</evidence>
<keyword evidence="1" id="KW-0119">Carbohydrate metabolism</keyword>
<sequence length="95" mass="10327">YVAGHGENAFKAPHHRHWAGAQYEGYPLPPPGAVAGGPNNTDPAGPVARVIFDQCHAQTCYADHVDAYSLNEVAINWQAVTFWLAAWADDIDRAE</sequence>
<name>A0A356W7D8_9PROT</name>